<sequence length="343" mass="38025">MHKTHPRPGLAPTTSRADIAAQRQELGRRLSEVYLPTGRDRSLAQELGWLVDHVAMARAGGHSAGGIVAVVGDAGAGKTRAVSHALDRIPELQGDAILRVLAPSPCTPKELGRSILRGLGYELRQQRLTEPEIWHMVRCQLQATGVSFVWVDEAHHAMGRCSDAHLMVLRDTLKSLVQQRDWPVGLVISGLPIVSGLLGGDRQIERRSRTLSFDRMAFPAQAPVIREILERLVVGQARMRLHEEVATDDEFLHRLCHATEGCLGSLVDMCRAAVLFAFQRDGTDAVVDRRDFAIAYQGERGCTDDQNIFLVRDWLEIDPANSRLREASPDPRQTAVQGKRGRR</sequence>
<dbReference type="AlphaFoldDB" id="A0A560EUG7"/>
<evidence type="ECO:0000256" key="1">
    <source>
        <dbReference type="SAM" id="MobiDB-lite"/>
    </source>
</evidence>
<dbReference type="GO" id="GO:0016887">
    <property type="term" value="F:ATP hydrolysis activity"/>
    <property type="evidence" value="ECO:0007669"/>
    <property type="project" value="InterPro"/>
</dbReference>
<dbReference type="EMBL" id="VITN01000022">
    <property type="protein sequence ID" value="TWB12968.1"/>
    <property type="molecule type" value="Genomic_DNA"/>
</dbReference>
<dbReference type="Pfam" id="PF13401">
    <property type="entry name" value="AAA_22"/>
    <property type="match status" value="1"/>
</dbReference>
<comment type="caution">
    <text evidence="3">The sequence shown here is derived from an EMBL/GenBank/DDBJ whole genome shotgun (WGS) entry which is preliminary data.</text>
</comment>
<dbReference type="InterPro" id="IPR049945">
    <property type="entry name" value="AAA_22"/>
</dbReference>
<dbReference type="Gene3D" id="3.40.50.300">
    <property type="entry name" value="P-loop containing nucleotide triphosphate hydrolases"/>
    <property type="match status" value="1"/>
</dbReference>
<dbReference type="RefSeq" id="WP_145753151.1">
    <property type="nucleotide sequence ID" value="NZ_VITN01000022.1"/>
</dbReference>
<dbReference type="Proteomes" id="UP000319859">
    <property type="component" value="Unassembled WGS sequence"/>
</dbReference>
<gene>
    <name evidence="3" type="ORF">FBZ89_12269</name>
</gene>
<dbReference type="OrthoDB" id="5288220at2"/>
<dbReference type="InterPro" id="IPR027417">
    <property type="entry name" value="P-loop_NTPase"/>
</dbReference>
<feature type="domain" description="ORC1/DEAH AAA+ ATPase" evidence="2">
    <location>
        <begin position="64"/>
        <end position="193"/>
    </location>
</feature>
<feature type="region of interest" description="Disordered" evidence="1">
    <location>
        <begin position="322"/>
        <end position="343"/>
    </location>
</feature>
<organism evidence="3 4">
    <name type="scientific">Nitrospirillum amazonense</name>
    <dbReference type="NCBI Taxonomy" id="28077"/>
    <lineage>
        <taxon>Bacteria</taxon>
        <taxon>Pseudomonadati</taxon>
        <taxon>Pseudomonadota</taxon>
        <taxon>Alphaproteobacteria</taxon>
        <taxon>Rhodospirillales</taxon>
        <taxon>Azospirillaceae</taxon>
        <taxon>Nitrospirillum</taxon>
    </lineage>
</organism>
<evidence type="ECO:0000313" key="3">
    <source>
        <dbReference type="EMBL" id="TWB12968.1"/>
    </source>
</evidence>
<evidence type="ECO:0000259" key="2">
    <source>
        <dbReference type="Pfam" id="PF13401"/>
    </source>
</evidence>
<proteinExistence type="predicted"/>
<reference evidence="3 4" key="1">
    <citation type="submission" date="2019-06" db="EMBL/GenBank/DDBJ databases">
        <title>Genomic Encyclopedia of Type Strains, Phase IV (KMG-V): Genome sequencing to study the core and pangenomes of soil and plant-associated prokaryotes.</title>
        <authorList>
            <person name="Whitman W."/>
        </authorList>
    </citation>
    <scope>NUCLEOTIDE SEQUENCE [LARGE SCALE GENOMIC DNA]</scope>
    <source>
        <strain evidence="3 4">BR 11880</strain>
    </source>
</reference>
<evidence type="ECO:0000313" key="4">
    <source>
        <dbReference type="Proteomes" id="UP000319859"/>
    </source>
</evidence>
<name>A0A560EUG7_9PROT</name>
<protein>
    <submittedName>
        <fullName evidence="3">AAA domain-containing protein</fullName>
    </submittedName>
</protein>
<dbReference type="SUPFAM" id="SSF52540">
    <property type="entry name" value="P-loop containing nucleoside triphosphate hydrolases"/>
    <property type="match status" value="1"/>
</dbReference>
<accession>A0A560EUG7</accession>